<feature type="region of interest" description="Disordered" evidence="7">
    <location>
        <begin position="703"/>
        <end position="735"/>
    </location>
</feature>
<protein>
    <submittedName>
        <fullName evidence="11">C2-C2_1 domain-containing protein</fullName>
    </submittedName>
</protein>
<dbReference type="EMBL" id="UYYA01004837">
    <property type="protein sequence ID" value="VDM63530.1"/>
    <property type="molecule type" value="Genomic_DNA"/>
</dbReference>
<evidence type="ECO:0000313" key="11">
    <source>
        <dbReference type="WBParaSite" id="ACOC_0001194401-mRNA-1"/>
    </source>
</evidence>
<keyword evidence="5" id="KW-0966">Cell projection</keyword>
<reference evidence="9 10" key="2">
    <citation type="submission" date="2018-11" db="EMBL/GenBank/DDBJ databases">
        <authorList>
            <consortium name="Pathogen Informatics"/>
        </authorList>
    </citation>
    <scope>NUCLEOTIDE SEQUENCE [LARGE SCALE GENOMIC DNA]</scope>
    <source>
        <strain evidence="9 10">Costa Rica</strain>
    </source>
</reference>
<feature type="compositionally biased region" description="Polar residues" evidence="7">
    <location>
        <begin position="791"/>
        <end position="820"/>
    </location>
</feature>
<feature type="coiled-coil region" evidence="6">
    <location>
        <begin position="263"/>
        <end position="336"/>
    </location>
</feature>
<dbReference type="Proteomes" id="UP000267027">
    <property type="component" value="Unassembled WGS sequence"/>
</dbReference>
<evidence type="ECO:0000313" key="10">
    <source>
        <dbReference type="Proteomes" id="UP000267027"/>
    </source>
</evidence>
<dbReference type="SUPFAM" id="SSF49562">
    <property type="entry name" value="C2 domain (Calcium/lipid-binding domain, CaLB)"/>
    <property type="match status" value="2"/>
</dbReference>
<feature type="compositionally biased region" description="Polar residues" evidence="7">
    <location>
        <begin position="707"/>
        <end position="727"/>
    </location>
</feature>
<evidence type="ECO:0000259" key="8">
    <source>
        <dbReference type="Pfam" id="PF11618"/>
    </source>
</evidence>
<evidence type="ECO:0000256" key="7">
    <source>
        <dbReference type="SAM" id="MobiDB-lite"/>
    </source>
</evidence>
<gene>
    <name evidence="9" type="ORF">ACOC_LOCUS11945</name>
</gene>
<keyword evidence="4" id="KW-0969">Cilium</keyword>
<comment type="similarity">
    <text evidence="2">Belongs to the RPGRIP1 family.</text>
</comment>
<feature type="coiled-coil region" evidence="6">
    <location>
        <begin position="50"/>
        <end position="175"/>
    </location>
</feature>
<evidence type="ECO:0000256" key="2">
    <source>
        <dbReference type="ARBA" id="ARBA00006042"/>
    </source>
</evidence>
<reference evidence="11" key="1">
    <citation type="submission" date="2016-04" db="UniProtKB">
        <authorList>
            <consortium name="WormBaseParasite"/>
        </authorList>
    </citation>
    <scope>IDENTIFICATION</scope>
</reference>
<evidence type="ECO:0000256" key="1">
    <source>
        <dbReference type="ARBA" id="ARBA00004138"/>
    </source>
</evidence>
<dbReference type="InterPro" id="IPR035892">
    <property type="entry name" value="C2_domain_sf"/>
</dbReference>
<evidence type="ECO:0000256" key="6">
    <source>
        <dbReference type="SAM" id="Coils"/>
    </source>
</evidence>
<dbReference type="GO" id="GO:0005856">
    <property type="term" value="C:cytoskeleton"/>
    <property type="evidence" value="ECO:0007669"/>
    <property type="project" value="UniProtKB-ARBA"/>
</dbReference>
<feature type="region of interest" description="Disordered" evidence="7">
    <location>
        <begin position="791"/>
        <end position="825"/>
    </location>
</feature>
<evidence type="ECO:0000256" key="5">
    <source>
        <dbReference type="ARBA" id="ARBA00023273"/>
    </source>
</evidence>
<dbReference type="Gene3D" id="2.60.40.150">
    <property type="entry name" value="C2 domain"/>
    <property type="match status" value="2"/>
</dbReference>
<dbReference type="InterPro" id="IPR031139">
    <property type="entry name" value="RPGRIP1_fam"/>
</dbReference>
<feature type="region of interest" description="Disordered" evidence="7">
    <location>
        <begin position="1"/>
        <end position="32"/>
    </location>
</feature>
<dbReference type="STRING" id="334426.A0A158PLY8"/>
<dbReference type="OrthoDB" id="2133912at2759"/>
<dbReference type="InterPro" id="IPR021656">
    <property type="entry name" value="C2-C2_1"/>
</dbReference>
<evidence type="ECO:0000313" key="9">
    <source>
        <dbReference type="EMBL" id="VDM63530.1"/>
    </source>
</evidence>
<dbReference type="AlphaFoldDB" id="A0A158PLY8"/>
<sequence>MRRPFHSGWSGADKTGGANQSTDGNRTPLNRISEDTLKDKAGYIRLNRLVREKSSQIAEMQYEIDRLNRSLVDLRSQLEQKTSIVGELEVELRNARETTENEQYLSKVEFITKQLAVIEAENEVLKEANERLVKQSLSIEFGESMKEQIELKKQISLLEEKIKDSEHRRLQMEQILRAEKKKVKKNPRVDVTRQNGHLKNEDSIDKLQNSLVKETARKRTRQNKNDNDILERLYQDVAAILESHDIQHDKADFVTSIDSVEQIVRWKKMYAALYDELEKLRNMLLIQHDINQKQCTEIKLLQEGMESSKKKYESKLKEMRDNLMEKQKRILLLDEQIRSIAYGRQKSTTAAAPAETKAEFSTDLSITLTEIRLADEFIASVGTCPAYFLSLEFFDFELQTTPILTKPTATLDFTTIYNVVVSNLFLHFVETNGITIELYSPRSSNYILLAAAVVNLKPLLQKKTKSRVVGELKMISVDSGSTVANLKYELSATDELERCIASYQAAEAALKVLPIEIPQQGDDFEELIVIVNRCTGLDNLKRGEMEVCVIYEFFSFSPYFTNTVTSSKTAEFNSKREWSVPVEALHSYLTETEITFFLFENRPENTEEKDGVLAMLSLPLAPLVENKAIKGTFEMIKVDGSDCGVFLDVNVMWKHGLILPASKPHLSESAISQKERNSVVPCAVAPSESSVVLIRSASTSLEDDHSTVSVTSPKIPTVSETTEVDASSSERGERNWKRSMSHVFLEVESLESGAHLDEGESSRELDRNEIRSLLGNLPPIAKPRLSKTLLENQDLSSITKPSTPGSGESASKESTGGSDETPTDRQRIVVFTDPLHKSIPPLFCLVMEEFVWVDCDQIELSKEDSRSKAQMHISFKTRIFKEFQLSRRRVALLQQWLKLGNRLDFTLVTEGDDSEELAVAQLELSQTGSDRTTTIQFLDINGEHFADLDLVISYSSQIFDCLKT</sequence>
<dbReference type="PANTHER" id="PTHR14240">
    <property type="entry name" value="RETINITIS PIGMENTOSA GTPASE REGULATOR-INTERACTING PROTEIN"/>
    <property type="match status" value="1"/>
</dbReference>
<keyword evidence="10" id="KW-1185">Reference proteome</keyword>
<dbReference type="PANTHER" id="PTHR14240:SF1">
    <property type="entry name" value="PROTEIN FANTOM-RELATED"/>
    <property type="match status" value="1"/>
</dbReference>
<dbReference type="GO" id="GO:0035869">
    <property type="term" value="C:ciliary transition zone"/>
    <property type="evidence" value="ECO:0007669"/>
    <property type="project" value="TreeGrafter"/>
</dbReference>
<name>A0A158PLY8_ANGCS</name>
<evidence type="ECO:0000256" key="4">
    <source>
        <dbReference type="ARBA" id="ARBA00023069"/>
    </source>
</evidence>
<evidence type="ECO:0000256" key="3">
    <source>
        <dbReference type="ARBA" id="ARBA00023054"/>
    </source>
</evidence>
<feature type="domain" description="RPGR-interacting protein 1 first C2" evidence="8">
    <location>
        <begin position="364"/>
        <end position="490"/>
    </location>
</feature>
<comment type="subcellular location">
    <subcellularLocation>
        <location evidence="1">Cell projection</location>
        <location evidence="1">Cilium</location>
    </subcellularLocation>
</comment>
<dbReference type="Pfam" id="PF11618">
    <property type="entry name" value="C2-C2_1"/>
    <property type="match status" value="1"/>
</dbReference>
<feature type="compositionally biased region" description="Polar residues" evidence="7">
    <location>
        <begin position="17"/>
        <end position="30"/>
    </location>
</feature>
<organism evidence="11">
    <name type="scientific">Angiostrongylus costaricensis</name>
    <name type="common">Nematode worm</name>
    <dbReference type="NCBI Taxonomy" id="334426"/>
    <lineage>
        <taxon>Eukaryota</taxon>
        <taxon>Metazoa</taxon>
        <taxon>Ecdysozoa</taxon>
        <taxon>Nematoda</taxon>
        <taxon>Chromadorea</taxon>
        <taxon>Rhabditida</taxon>
        <taxon>Rhabditina</taxon>
        <taxon>Rhabditomorpha</taxon>
        <taxon>Strongyloidea</taxon>
        <taxon>Metastrongylidae</taxon>
        <taxon>Angiostrongylus</taxon>
    </lineage>
</organism>
<accession>A0A158PLY8</accession>
<dbReference type="WBParaSite" id="ACOC_0001194401-mRNA-1">
    <property type="protein sequence ID" value="ACOC_0001194401-mRNA-1"/>
    <property type="gene ID" value="ACOC_0001194401"/>
</dbReference>
<dbReference type="GO" id="GO:1905515">
    <property type="term" value="P:non-motile cilium assembly"/>
    <property type="evidence" value="ECO:0007669"/>
    <property type="project" value="TreeGrafter"/>
</dbReference>
<proteinExistence type="inferred from homology"/>
<keyword evidence="3 6" id="KW-0175">Coiled coil</keyword>